<dbReference type="InterPro" id="IPR001753">
    <property type="entry name" value="Enoyl-CoA_hydra/iso"/>
</dbReference>
<name>A0A8S1H2G7_9PELO</name>
<dbReference type="InterPro" id="IPR029045">
    <property type="entry name" value="ClpP/crotonase-like_dom_sf"/>
</dbReference>
<gene>
    <name evidence="7" type="ORF">CAUJ_LOCUS5878</name>
</gene>
<reference evidence="7" key="1">
    <citation type="submission" date="2020-10" db="EMBL/GenBank/DDBJ databases">
        <authorList>
            <person name="Kikuchi T."/>
        </authorList>
    </citation>
    <scope>NUCLEOTIDE SEQUENCE</scope>
    <source>
        <strain evidence="7">NKZ352</strain>
    </source>
</reference>
<feature type="compositionally biased region" description="Low complexity" evidence="6">
    <location>
        <begin position="22"/>
        <end position="42"/>
    </location>
</feature>
<dbReference type="InterPro" id="IPR045002">
    <property type="entry name" value="Ech1-like"/>
</dbReference>
<accession>A0A8S1H2G7</accession>
<protein>
    <submittedName>
        <fullName evidence="7">Uncharacterized protein</fullName>
    </submittedName>
</protein>
<evidence type="ECO:0000256" key="5">
    <source>
        <dbReference type="ARBA" id="ARBA00023235"/>
    </source>
</evidence>
<evidence type="ECO:0000313" key="8">
    <source>
        <dbReference type="Proteomes" id="UP000835052"/>
    </source>
</evidence>
<feature type="region of interest" description="Disordered" evidence="6">
    <location>
        <begin position="1"/>
        <end position="94"/>
    </location>
</feature>
<dbReference type="AlphaFoldDB" id="A0A8S1H2G7"/>
<comment type="pathway">
    <text evidence="1">Lipid metabolism; fatty acid beta-oxidation.</text>
</comment>
<comment type="caution">
    <text evidence="7">The sequence shown here is derived from an EMBL/GenBank/DDBJ whole genome shotgun (WGS) entry which is preliminary data.</text>
</comment>
<dbReference type="Gene3D" id="3.90.226.10">
    <property type="entry name" value="2-enoyl-CoA Hydratase, Chain A, domain 1"/>
    <property type="match status" value="1"/>
</dbReference>
<feature type="compositionally biased region" description="Polar residues" evidence="6">
    <location>
        <begin position="1"/>
        <end position="14"/>
    </location>
</feature>
<dbReference type="InterPro" id="IPR013320">
    <property type="entry name" value="ConA-like_dom_sf"/>
</dbReference>
<dbReference type="SUPFAM" id="SSF52096">
    <property type="entry name" value="ClpP/crotonase"/>
    <property type="match status" value="1"/>
</dbReference>
<dbReference type="OrthoDB" id="5870079at2759"/>
<evidence type="ECO:0000256" key="1">
    <source>
        <dbReference type="ARBA" id="ARBA00005005"/>
    </source>
</evidence>
<dbReference type="SUPFAM" id="SSF49899">
    <property type="entry name" value="Concanavalin A-like lectins/glucanases"/>
    <property type="match status" value="1"/>
</dbReference>
<dbReference type="Gene3D" id="2.60.120.200">
    <property type="match status" value="1"/>
</dbReference>
<keyword evidence="3" id="KW-0276">Fatty acid metabolism</keyword>
<dbReference type="InterPro" id="IPR014748">
    <property type="entry name" value="Enoyl-CoA_hydra_C"/>
</dbReference>
<feature type="region of interest" description="Disordered" evidence="6">
    <location>
        <begin position="334"/>
        <end position="389"/>
    </location>
</feature>
<evidence type="ECO:0000313" key="7">
    <source>
        <dbReference type="EMBL" id="CAD6189959.1"/>
    </source>
</evidence>
<keyword evidence="8" id="KW-1185">Reference proteome</keyword>
<evidence type="ECO:0000256" key="6">
    <source>
        <dbReference type="SAM" id="MobiDB-lite"/>
    </source>
</evidence>
<dbReference type="GO" id="GO:0006631">
    <property type="term" value="P:fatty acid metabolic process"/>
    <property type="evidence" value="ECO:0007669"/>
    <property type="project" value="UniProtKB-KW"/>
</dbReference>
<keyword evidence="4" id="KW-0443">Lipid metabolism</keyword>
<dbReference type="EMBL" id="CAJGYM010000013">
    <property type="protein sequence ID" value="CAD6189959.1"/>
    <property type="molecule type" value="Genomic_DNA"/>
</dbReference>
<dbReference type="PANTHER" id="PTHR43149:SF1">
    <property type="entry name" value="DELTA(3,5)-DELTA(2,4)-DIENOYL-COA ISOMERASE, MITOCHONDRIAL"/>
    <property type="match status" value="1"/>
</dbReference>
<dbReference type="PANTHER" id="PTHR43149">
    <property type="entry name" value="ENOYL-COA HYDRATASE"/>
    <property type="match status" value="1"/>
</dbReference>
<proteinExistence type="inferred from homology"/>
<dbReference type="FunFam" id="3.90.226.10:FF:000024">
    <property type="entry name" value="Delta3,5-delta2,4-dienoyl-CoA isomerase"/>
    <property type="match status" value="1"/>
</dbReference>
<dbReference type="Proteomes" id="UP000835052">
    <property type="component" value="Unassembled WGS sequence"/>
</dbReference>
<dbReference type="CDD" id="cd06558">
    <property type="entry name" value="crotonase-like"/>
    <property type="match status" value="1"/>
</dbReference>
<evidence type="ECO:0000256" key="4">
    <source>
        <dbReference type="ARBA" id="ARBA00023098"/>
    </source>
</evidence>
<organism evidence="7 8">
    <name type="scientific">Caenorhabditis auriculariae</name>
    <dbReference type="NCBI Taxonomy" id="2777116"/>
    <lineage>
        <taxon>Eukaryota</taxon>
        <taxon>Metazoa</taxon>
        <taxon>Ecdysozoa</taxon>
        <taxon>Nematoda</taxon>
        <taxon>Chromadorea</taxon>
        <taxon>Rhabditida</taxon>
        <taxon>Rhabditina</taxon>
        <taxon>Rhabditomorpha</taxon>
        <taxon>Rhabditoidea</taxon>
        <taxon>Rhabditidae</taxon>
        <taxon>Peloderinae</taxon>
        <taxon>Caenorhabditis</taxon>
    </lineage>
</organism>
<evidence type="ECO:0000256" key="2">
    <source>
        <dbReference type="ARBA" id="ARBA00005254"/>
    </source>
</evidence>
<comment type="similarity">
    <text evidence="2">Belongs to the enoyl-CoA hydratase/isomerase family.</text>
</comment>
<keyword evidence="5" id="KW-0413">Isomerase</keyword>
<dbReference type="Pfam" id="PF00378">
    <property type="entry name" value="ECH_1"/>
    <property type="match status" value="1"/>
</dbReference>
<dbReference type="GO" id="GO:0051750">
    <property type="term" value="F:delta(3,5)-delta(2,4)-dienoyl-CoA isomerase activity"/>
    <property type="evidence" value="ECO:0007669"/>
    <property type="project" value="TreeGrafter"/>
</dbReference>
<sequence length="848" mass="93669">MSSYQYSAQPQTVPASPVFTPGSSSFGGSQASSGNSGASNSQIPPLPIGSDGQELEMINAKVTPYPGYVAPPPAPDFPTLIENTDSSPDEENPETVQANLVSQQGSQTLKSSKPLDLLPAAQSTSDYSSCPAELTTLNSFLMCIKRLAPMATDEKVSTCTFDQTSSCRFQSIAAPLSVGSLPSPAHYRNFAAISSRQENMPPQDNFVFLVEYRGARAEDEFMLSTSIRCQKGNGILKFDYWILGNPNDVIMRVCTSDSTSRSCTQAIVYTASPTVTVEVVNPNTTVFDVQIVASNLISPTVITFDNLIYQADLCDAEKGEKNEDSEAVNSFFDETVGDAQEEPRDELKPIFIPARPKNRPAVDNALEDQENRESEEADEEASEDVRSQSSEGKSLCELLNCDFDKDLCSYSNYENETMSLSNWQIGNHRVGNPHTGVRDQTGGFLYVGTDSRQQKLVNYILESANITVEEDFQLSLDVYRRSNDITLQVCLDSPFYCPYSVSPFQKEVYWKEGELFLIPKGTTKIYLRAIQWKRFKWLAIDNLKANMARGNESALRSSDVRVVKELDLKSNGHCPRRMSPYNYKTLKVEKVADFVIRVALNRPRVLNAMDTELWGEIGDVFLKLDEDPDCRVVILEAEGAHFCAGLDLTNGALAGLSNVEEGEDVARKARKIMRMAKWMQQQFVNIQKCSKPVIAAVHGVCYGAGVDVIASCDIRHATRDARFCVKEVDVGLAADVGSLNLLPKICGNESWLKEICISARPFDAEEALRFDVLNKIYETREEMQREVRKLASLIASKTPVATQGTKIVLNYARDNTAAWNGSQIMTGDIQSSGLAVLSKQPHPPFSKL</sequence>
<dbReference type="GO" id="GO:0005739">
    <property type="term" value="C:mitochondrion"/>
    <property type="evidence" value="ECO:0007669"/>
    <property type="project" value="TreeGrafter"/>
</dbReference>
<dbReference type="Gene3D" id="1.10.12.10">
    <property type="entry name" value="Lyase 2-enoyl-coa Hydratase, Chain A, domain 2"/>
    <property type="match status" value="1"/>
</dbReference>
<evidence type="ECO:0000256" key="3">
    <source>
        <dbReference type="ARBA" id="ARBA00022832"/>
    </source>
</evidence>